<comment type="caution">
    <text evidence="2">The sequence shown here is derived from an EMBL/GenBank/DDBJ whole genome shotgun (WGS) entry which is preliminary data.</text>
</comment>
<dbReference type="AlphaFoldDB" id="A0A392T1S0"/>
<evidence type="ECO:0000256" key="1">
    <source>
        <dbReference type="SAM" id="MobiDB-lite"/>
    </source>
</evidence>
<feature type="region of interest" description="Disordered" evidence="1">
    <location>
        <begin position="37"/>
        <end position="64"/>
    </location>
</feature>
<feature type="non-terminal residue" evidence="2">
    <location>
        <position position="64"/>
    </location>
</feature>
<name>A0A392T1S0_9FABA</name>
<feature type="non-terminal residue" evidence="2">
    <location>
        <position position="1"/>
    </location>
</feature>
<keyword evidence="3" id="KW-1185">Reference proteome</keyword>
<dbReference type="Proteomes" id="UP000265520">
    <property type="component" value="Unassembled WGS sequence"/>
</dbReference>
<evidence type="ECO:0000313" key="2">
    <source>
        <dbReference type="EMBL" id="MCI55063.1"/>
    </source>
</evidence>
<protein>
    <submittedName>
        <fullName evidence="2">Uncharacterized protein</fullName>
    </submittedName>
</protein>
<sequence>GLKVVITAQVDDVALSESMTEPLVVLPQDVGVGTLAVSDSLPRQRKRNASCPPGGERPLMSGPW</sequence>
<organism evidence="2 3">
    <name type="scientific">Trifolium medium</name>
    <dbReference type="NCBI Taxonomy" id="97028"/>
    <lineage>
        <taxon>Eukaryota</taxon>
        <taxon>Viridiplantae</taxon>
        <taxon>Streptophyta</taxon>
        <taxon>Embryophyta</taxon>
        <taxon>Tracheophyta</taxon>
        <taxon>Spermatophyta</taxon>
        <taxon>Magnoliopsida</taxon>
        <taxon>eudicotyledons</taxon>
        <taxon>Gunneridae</taxon>
        <taxon>Pentapetalae</taxon>
        <taxon>rosids</taxon>
        <taxon>fabids</taxon>
        <taxon>Fabales</taxon>
        <taxon>Fabaceae</taxon>
        <taxon>Papilionoideae</taxon>
        <taxon>50 kb inversion clade</taxon>
        <taxon>NPAAA clade</taxon>
        <taxon>Hologalegina</taxon>
        <taxon>IRL clade</taxon>
        <taxon>Trifolieae</taxon>
        <taxon>Trifolium</taxon>
    </lineage>
</organism>
<reference evidence="2 3" key="1">
    <citation type="journal article" date="2018" name="Front. Plant Sci.">
        <title>Red Clover (Trifolium pratense) and Zigzag Clover (T. medium) - A Picture of Genomic Similarities and Differences.</title>
        <authorList>
            <person name="Dluhosova J."/>
            <person name="Istvanek J."/>
            <person name="Nedelnik J."/>
            <person name="Repkova J."/>
        </authorList>
    </citation>
    <scope>NUCLEOTIDE SEQUENCE [LARGE SCALE GENOMIC DNA]</scope>
    <source>
        <strain evidence="3">cv. 10/8</strain>
        <tissue evidence="2">Leaf</tissue>
    </source>
</reference>
<accession>A0A392T1S0</accession>
<dbReference type="EMBL" id="LXQA010489952">
    <property type="protein sequence ID" value="MCI55063.1"/>
    <property type="molecule type" value="Genomic_DNA"/>
</dbReference>
<evidence type="ECO:0000313" key="3">
    <source>
        <dbReference type="Proteomes" id="UP000265520"/>
    </source>
</evidence>
<proteinExistence type="predicted"/>